<dbReference type="Gene3D" id="3.30.1310.10">
    <property type="entry name" value="Nucleoid-associated protein YbaB-like domain"/>
    <property type="match status" value="1"/>
</dbReference>
<dbReference type="GO" id="GO:0003677">
    <property type="term" value="F:DNA binding"/>
    <property type="evidence" value="ECO:0007669"/>
    <property type="project" value="UniProtKB-KW"/>
</dbReference>
<protein>
    <submittedName>
        <fullName evidence="1">DNA-binding protein YbaB</fullName>
    </submittedName>
</protein>
<evidence type="ECO:0000313" key="2">
    <source>
        <dbReference type="Proteomes" id="UP000295560"/>
    </source>
</evidence>
<name>A0A4R1HZE5_PSEEN</name>
<keyword evidence="2" id="KW-1185">Reference proteome</keyword>
<dbReference type="RefSeq" id="WP_243653533.1">
    <property type="nucleotide sequence ID" value="NZ_SMFZ01000001.1"/>
</dbReference>
<dbReference type="InterPro" id="IPR036894">
    <property type="entry name" value="YbaB-like_sf"/>
</dbReference>
<dbReference type="EMBL" id="SMFZ01000001">
    <property type="protein sequence ID" value="TCK27798.1"/>
    <property type="molecule type" value="Genomic_DNA"/>
</dbReference>
<organism evidence="1 2">
    <name type="scientific">Pseudonocardia endophytica</name>
    <dbReference type="NCBI Taxonomy" id="401976"/>
    <lineage>
        <taxon>Bacteria</taxon>
        <taxon>Bacillati</taxon>
        <taxon>Actinomycetota</taxon>
        <taxon>Actinomycetes</taxon>
        <taxon>Pseudonocardiales</taxon>
        <taxon>Pseudonocardiaceae</taxon>
        <taxon>Pseudonocardia</taxon>
    </lineage>
</organism>
<evidence type="ECO:0000313" key="1">
    <source>
        <dbReference type="EMBL" id="TCK27798.1"/>
    </source>
</evidence>
<gene>
    <name evidence="1" type="ORF">EV378_3677</name>
</gene>
<dbReference type="AlphaFoldDB" id="A0A4R1HZE5"/>
<dbReference type="Pfam" id="PF02575">
    <property type="entry name" value="YbaB_DNA_bd"/>
    <property type="match status" value="1"/>
</dbReference>
<comment type="caution">
    <text evidence="1">The sequence shown here is derived from an EMBL/GenBank/DDBJ whole genome shotgun (WGS) entry which is preliminary data.</text>
</comment>
<accession>A0A4R1HZE5</accession>
<reference evidence="1 2" key="1">
    <citation type="submission" date="2019-03" db="EMBL/GenBank/DDBJ databases">
        <title>Sequencing the genomes of 1000 actinobacteria strains.</title>
        <authorList>
            <person name="Klenk H.-P."/>
        </authorList>
    </citation>
    <scope>NUCLEOTIDE SEQUENCE [LARGE SCALE GENOMIC DNA]</scope>
    <source>
        <strain evidence="1 2">DSM 44969</strain>
    </source>
</reference>
<dbReference type="Proteomes" id="UP000295560">
    <property type="component" value="Unassembled WGS sequence"/>
</dbReference>
<proteinExistence type="predicted"/>
<sequence length="109" mass="11447">MERRRPYLVPVDDLPPPRGIYRDRMDGVLDRVERVRAELAAVRETAGSADGAVVATVDGAGALTGLRFGPRATALPPERLAEQVLAVVADAASAATNRAARLVDGLTTG</sequence>
<dbReference type="InterPro" id="IPR004401">
    <property type="entry name" value="YbaB/EbfC"/>
</dbReference>
<keyword evidence="1" id="KW-0238">DNA-binding</keyword>
<dbReference type="SUPFAM" id="SSF82607">
    <property type="entry name" value="YbaB-like"/>
    <property type="match status" value="1"/>
</dbReference>